<dbReference type="Pfam" id="PF04724">
    <property type="entry name" value="Glyco_transf_17"/>
    <property type="match status" value="1"/>
</dbReference>
<dbReference type="GO" id="GO:0016020">
    <property type="term" value="C:membrane"/>
    <property type="evidence" value="ECO:0007669"/>
    <property type="project" value="InterPro"/>
</dbReference>
<comment type="caution">
    <text evidence="1">The sequence shown here is derived from an EMBL/GenBank/DDBJ whole genome shotgun (WGS) entry which is preliminary data.</text>
</comment>
<dbReference type="InterPro" id="IPR006813">
    <property type="entry name" value="Glyco_trans_17"/>
</dbReference>
<dbReference type="EMBL" id="JAGFBR010000019">
    <property type="protein sequence ID" value="KAH0448959.1"/>
    <property type="molecule type" value="Genomic_DNA"/>
</dbReference>
<name>A0AAV7FYN4_DENCH</name>
<dbReference type="GO" id="GO:0003830">
    <property type="term" value="F:beta-1,4-mannosylglycoprotein 4-beta-N-acetylglucosaminyltransferase activity"/>
    <property type="evidence" value="ECO:0007669"/>
    <property type="project" value="InterPro"/>
</dbReference>
<dbReference type="AlphaFoldDB" id="A0AAV7FYN4"/>
<dbReference type="PANTHER" id="PTHR12224">
    <property type="entry name" value="BETA-1,4-MANNOSYL-GLYCOPROTEIN BETA-1,4-N-ACETYLGLUCOSAMINYL-TRANSFERASE"/>
    <property type="match status" value="1"/>
</dbReference>
<organism evidence="1 2">
    <name type="scientific">Dendrobium chrysotoxum</name>
    <name type="common">Orchid</name>
    <dbReference type="NCBI Taxonomy" id="161865"/>
    <lineage>
        <taxon>Eukaryota</taxon>
        <taxon>Viridiplantae</taxon>
        <taxon>Streptophyta</taxon>
        <taxon>Embryophyta</taxon>
        <taxon>Tracheophyta</taxon>
        <taxon>Spermatophyta</taxon>
        <taxon>Magnoliopsida</taxon>
        <taxon>Liliopsida</taxon>
        <taxon>Asparagales</taxon>
        <taxon>Orchidaceae</taxon>
        <taxon>Epidendroideae</taxon>
        <taxon>Malaxideae</taxon>
        <taxon>Dendrobiinae</taxon>
        <taxon>Dendrobium</taxon>
    </lineage>
</organism>
<protein>
    <submittedName>
        <fullName evidence="1">Uncharacterized protein</fullName>
    </submittedName>
</protein>
<reference evidence="1 2" key="1">
    <citation type="journal article" date="2021" name="Hortic Res">
        <title>Chromosome-scale assembly of the Dendrobium chrysotoxum genome enhances the understanding of orchid evolution.</title>
        <authorList>
            <person name="Zhang Y."/>
            <person name="Zhang G.Q."/>
            <person name="Zhang D."/>
            <person name="Liu X.D."/>
            <person name="Xu X.Y."/>
            <person name="Sun W.H."/>
            <person name="Yu X."/>
            <person name="Zhu X."/>
            <person name="Wang Z.W."/>
            <person name="Zhao X."/>
            <person name="Zhong W.Y."/>
            <person name="Chen H."/>
            <person name="Yin W.L."/>
            <person name="Huang T."/>
            <person name="Niu S.C."/>
            <person name="Liu Z.J."/>
        </authorList>
    </citation>
    <scope>NUCLEOTIDE SEQUENCE [LARGE SCALE GENOMIC DNA]</scope>
    <source>
        <strain evidence="1">Lindl</strain>
    </source>
</reference>
<evidence type="ECO:0000313" key="1">
    <source>
        <dbReference type="EMBL" id="KAH0448959.1"/>
    </source>
</evidence>
<keyword evidence="2" id="KW-1185">Reference proteome</keyword>
<gene>
    <name evidence="1" type="ORF">IEQ34_022759</name>
</gene>
<evidence type="ECO:0000313" key="2">
    <source>
        <dbReference type="Proteomes" id="UP000775213"/>
    </source>
</evidence>
<dbReference type="GO" id="GO:0006044">
    <property type="term" value="P:N-acetylglucosamine metabolic process"/>
    <property type="evidence" value="ECO:0007669"/>
    <property type="project" value="TreeGrafter"/>
</dbReference>
<dbReference type="Proteomes" id="UP000775213">
    <property type="component" value="Unassembled WGS sequence"/>
</dbReference>
<sequence length="131" mass="14939">MENLCKLHGWGIRDTPRRVFDAVLFSNEVDILEIRWNELHPFLSDFVLLESNSTFIGQVVPFIIKAAHSTKLAQNHLQTAVFIPKSSANQAQQQPITPPILFHFISHPNQHTQSPHFLTSALTIFQPAFKQ</sequence>
<proteinExistence type="predicted"/>
<dbReference type="PANTHER" id="PTHR12224:SF0">
    <property type="entry name" value="BETA-1,4-MANNOSYL-GLYCOPROTEIN 4-BETA-N-ACETYLGLUCOSAMINYLTRANSFERASE"/>
    <property type="match status" value="1"/>
</dbReference>
<accession>A0AAV7FYN4</accession>